<dbReference type="NCBIfam" id="TIGR04131">
    <property type="entry name" value="Bac_Flav_CTERM"/>
    <property type="match status" value="1"/>
</dbReference>
<accession>A0AA49JIR5</accession>
<protein>
    <submittedName>
        <fullName evidence="1">Ig domain-containing protein</fullName>
    </submittedName>
</protein>
<dbReference type="Pfam" id="PF05345">
    <property type="entry name" value="He_PIG"/>
    <property type="match status" value="2"/>
</dbReference>
<evidence type="ECO:0000313" key="1">
    <source>
        <dbReference type="EMBL" id="WKN36447.1"/>
    </source>
</evidence>
<reference evidence="1" key="1">
    <citation type="journal article" date="2023" name="Comput. Struct. Biotechnol. J.">
        <title>Discovery of a novel marine Bacteroidetes with a rich repertoire of carbohydrate-active enzymes.</title>
        <authorList>
            <person name="Chen B."/>
            <person name="Liu G."/>
            <person name="Chen Q."/>
            <person name="Wang H."/>
            <person name="Liu L."/>
            <person name="Tang K."/>
        </authorList>
    </citation>
    <scope>NUCLEOTIDE SEQUENCE</scope>
    <source>
        <strain evidence="1">TK19036</strain>
    </source>
</reference>
<reference evidence="1" key="2">
    <citation type="journal article" date="2024" name="Antonie Van Leeuwenhoek">
        <title>Roseihalotalea indica gen. nov., sp. nov., a halophilic Bacteroidetes from mesopelagic Southwest Indian Ocean with higher carbohydrate metabolic potential.</title>
        <authorList>
            <person name="Chen B."/>
            <person name="Zhang M."/>
            <person name="Lin D."/>
            <person name="Ye J."/>
            <person name="Tang K."/>
        </authorList>
    </citation>
    <scope>NUCLEOTIDE SEQUENCE</scope>
    <source>
        <strain evidence="1">TK19036</strain>
    </source>
</reference>
<name>A0AA49JIR5_9BACT</name>
<dbReference type="Pfam" id="PF13585">
    <property type="entry name" value="CHU_C"/>
    <property type="match status" value="1"/>
</dbReference>
<dbReference type="Gene3D" id="2.60.40.10">
    <property type="entry name" value="Immunoglobulins"/>
    <property type="match status" value="5"/>
</dbReference>
<dbReference type="InterPro" id="IPR013783">
    <property type="entry name" value="Ig-like_fold"/>
</dbReference>
<proteinExistence type="predicted"/>
<organism evidence="1">
    <name type="scientific">Roseihalotalea indica</name>
    <dbReference type="NCBI Taxonomy" id="2867963"/>
    <lineage>
        <taxon>Bacteria</taxon>
        <taxon>Pseudomonadati</taxon>
        <taxon>Bacteroidota</taxon>
        <taxon>Cytophagia</taxon>
        <taxon>Cytophagales</taxon>
        <taxon>Catalimonadaceae</taxon>
        <taxon>Roseihalotalea</taxon>
    </lineage>
</organism>
<gene>
    <name evidence="1" type="ORF">K4G66_29220</name>
</gene>
<sequence>MKRIHFFILAAILFMISHEGYSQTRPSSTVSNGINGVCGLCQILNPDAAWDNDPASFTSMEISLLGAGITAEATYGFTNPVPLNNVIKLHLQFSGDEILNDIAASEIFQRLEIQLMDNSGTILTTYASGNIAQVDILSSTENIFEIKIINPDASTQRIKILTDELLAAGPIQRDLRIFDILHITNDIVPVTTAETKGSSGITLCINCEVENEEQATSAFDQNSDYALYKLPIALLSGYIYARYSWGGTEYSGNDYDIYLTMQNAQLLTLGSELLFFEDNNISVAVTYGDNSVEIFEFGNNLITADVLGGGSGRFFLKIDADNSKTIKKVEPRFGGNIASILNQLRLYTIFVTPTTNDPFQIDDAEATATVEAALNLDDYVNGQTLVTINDSDGALLNAVISAGAMPPGTQINPITGEITVSDASALQSGDFDISIGTTDILGGTTVIDVTISINPADQEAVYNINPAKPVNDYADDDILATVTDGDGNITAASVSSGSLPAGVTLETDGTLKVANATLLVANTYTFDVTTTDENGNTTVTTIELTFLPADQEATYTIAPPLPRNDYSNNDLLATVTDPDGAVTNATLNSGSLPAGTTLQSDGSVEVTNATLLQSGVFTSNITTTDANGGTTDHSVEITIHADDIEAIYTTNPPQEVSEYSDDDILATATDANGAIVAAAVSSGSLPAGVTLENDGTIKVTDASALVENTYTFDVTTTDENGGTTTSTLVLIFLPDDQEAVYTLEPAKPFDQYANGEVLASATDDDGLIVSASVVSGTLPAGTTLNSDGSVTVSDAGLLTAGVNVVVIRTEDENGGTTESTIGLVIDATGPVDVEAVYTVNPAKPIEEYVNGEIIATVSDNDGAITSSVVTAGALPAGMSLSANGTISVTDESQLAAGSTSILITTTDILGGTTLSNVTIVINPLDIEAIYTTNPPQKVSEYSDDDILATATDANGAIVAAAVSSGSLPAGVTLENDGTIKVTDASALVENTYTFDVTTTDENGGTTTSALVLIFLPDDQEAVYTLEPAKPFDQYANGEVLASATDDDGLIVSASVVSGTLPAGTTLNSDGSVTVSDAGLLTAGVNVVVIRTEDENGGTTESTIGLVIDSIGATDIEALYTVDTPKPVNDYVNGEVVATVSDNDGPITASAIVAGSLPAGMSLSANGTISVTDESQLSAGSNTLIIMTTDVAGGNTLSNITIEINPSDIEAVYTLEPSKPVSDYVTGEIIATVTDANGAIISATVDSGSLPAGVSINSDGTITVSDADLLVSGSVSVTVTTSDIINGLTDTILEIIFLPEDIESVYDIKPSKPVNDYANNDTLATVSDENGDIILAVISSGSLPSGTSIASDGTIVVSDETAILEGQYVIGITTTDENAGITTQDITIIIGADDIEAIYTIAPAKPSDEYMNDDVLATVTDENGDIIDAIVSSGSLPAGVELSSNGTITVNDSTQIAPGTYNFIVITTDEKGGTTEHSLTLQFNSEDQEAVYVVHPSKRQSEYNNQDTLATVTDADGSIIDAVVTQGELPPGTSLQPEGTITVSDSSALVAGSYTLTIATTDSAGGTTENIVVLTIDDNDQEAVYVVHPTIPGVDYQPGDTVASVTDPDGPIVDAQLTEGDLPPGLALQPDGTILIVNPDELIDQEVTVVVTTTDAEGGTSSTEITIRTLPSDIEAEYTLRPAKPVNVLITGDTLATVTDANGIITAAVVEGGALPPGTLLQPDGTIIVYSQTLLIEGIYYITVKTTDEVGGTTSHELEIRILPTDGSVTPPDFEVTPPKPSDQYEAGDTLVIIIDHDSIVVEVIVDERDLPPGTDIDGDGNIIVTNPEDLVPGDYYITIYYIDQYGGRGEAEVEVSIDEPLEQVDPLPGFSPDGDGVNDFWVIKDITDYPENVVKIFNRWGELVFTQEGYDNEARVWTGNANEGLLTGSGRLPQSTYFFLIDLKDGSKPLTGYIVLKY</sequence>
<dbReference type="EMBL" id="CP120682">
    <property type="protein sequence ID" value="WKN36447.1"/>
    <property type="molecule type" value="Genomic_DNA"/>
</dbReference>
<dbReference type="InterPro" id="IPR026341">
    <property type="entry name" value="T9SS_type_B"/>
</dbReference>